<feature type="region of interest" description="Disordered" evidence="10">
    <location>
        <begin position="1"/>
        <end position="41"/>
    </location>
</feature>
<proteinExistence type="predicted"/>
<evidence type="ECO:0000256" key="10">
    <source>
        <dbReference type="SAM" id="MobiDB-lite"/>
    </source>
</evidence>
<evidence type="ECO:0000259" key="11">
    <source>
        <dbReference type="PROSITE" id="PS50011"/>
    </source>
</evidence>
<evidence type="ECO:0000313" key="12">
    <source>
        <dbReference type="EMBL" id="GJE88204.1"/>
    </source>
</evidence>
<dbReference type="OrthoDB" id="193860at2759"/>
<feature type="compositionally biased region" description="Basic and acidic residues" evidence="10">
    <location>
        <begin position="825"/>
        <end position="839"/>
    </location>
</feature>
<evidence type="ECO:0000256" key="5">
    <source>
        <dbReference type="ARBA" id="ARBA00022777"/>
    </source>
</evidence>
<dbReference type="Pfam" id="PF00069">
    <property type="entry name" value="Pkinase"/>
    <property type="match status" value="1"/>
</dbReference>
<feature type="compositionally biased region" description="Basic and acidic residues" evidence="10">
    <location>
        <begin position="332"/>
        <end position="342"/>
    </location>
</feature>
<organism evidence="12 13">
    <name type="scientific">Phanerochaete sordida</name>
    <dbReference type="NCBI Taxonomy" id="48140"/>
    <lineage>
        <taxon>Eukaryota</taxon>
        <taxon>Fungi</taxon>
        <taxon>Dikarya</taxon>
        <taxon>Basidiomycota</taxon>
        <taxon>Agaricomycotina</taxon>
        <taxon>Agaricomycetes</taxon>
        <taxon>Polyporales</taxon>
        <taxon>Phanerochaetaceae</taxon>
        <taxon>Phanerochaete</taxon>
    </lineage>
</organism>
<dbReference type="GO" id="GO:0035556">
    <property type="term" value="P:intracellular signal transduction"/>
    <property type="evidence" value="ECO:0007669"/>
    <property type="project" value="TreeGrafter"/>
</dbReference>
<dbReference type="PANTHER" id="PTHR24356">
    <property type="entry name" value="SERINE/THREONINE-PROTEIN KINASE"/>
    <property type="match status" value="1"/>
</dbReference>
<keyword evidence="6 9" id="KW-0067">ATP-binding</keyword>
<sequence length="863" mass="93964">MRLPHLTNLFPGLRRRPVPDDRPSSDGNPATSPLPAHPVTPHHLRRLPHLLLKRARRADVRDVFAHSVHSEATGDEATFIGSDTYGTPSVARDDTHSSVQPSKAPKNARNVCPPPIEVNVAQQVEVTLQSLELEQQRDSDPFAARPPAAQAEDGTAPQYLLPQPHRNAPPRPRRSPLREAATAQSSPSLSPKALSDAGFRESPSPPMRTPSASSMALLMRPASRALQETARDKAHIPSDQGQDRSSTDAIAPSSPPQRDAEEDAPSFPERRMYRDVLSTIDFLLNDPKTTPEQKLESLQGFLRGSAAMRLFVPFGQGMYDGGSRGEVSITSNRDKKGHDSRHQLPPSFPPLLDFPAAPAALALALQHAPNLAPVKLPSISPDNEAAHVAAGRLYFHPNALAATRQNDAAPPIAPPNAGNKRKRSAHSLSTFVFPAGAPPAASAPHSSEHYGPGEGPHQHLPPDFVITHREHALTVVRKLGAGAYGAVYLVRDAAGAEFAAKVMPRAYGAYDTVRTEFEVLRDAAARGERFVARLVMAFEDARFLYFVMEAYVGDLVDVPALTIHKHGAKAHFDYYHTIAQLVHGLARLHALGYAHLDIKPENILVARTGAVAYADFGLARRVDAAGRVRGGAPFGTVGYDAPEGYLRGLFAAPPPSPSYPTSNTEGKGDGDEASAVTQKADVWSLGITLVRLVTDATPYAELVRARLRAWGAAGPGGDAFEAMREGAARLAVAEHDPLCTPEVRRIRAHDPFLYALLAKMLVRDPRLRWTAEQLKTHEYFRYVDWDELERCEPLYDVSRGDEARSADSSSPPPGPFDFSYPRSQELGDQHCERCEEAAPARKQQKVQHQRNSSGDTNNTDNVR</sequence>
<evidence type="ECO:0000313" key="13">
    <source>
        <dbReference type="Proteomes" id="UP000703269"/>
    </source>
</evidence>
<feature type="region of interest" description="Disordered" evidence="10">
    <location>
        <begin position="136"/>
        <end position="212"/>
    </location>
</feature>
<keyword evidence="4 9" id="KW-0547">Nucleotide-binding</keyword>
<dbReference type="Proteomes" id="UP000703269">
    <property type="component" value="Unassembled WGS sequence"/>
</dbReference>
<comment type="catalytic activity">
    <reaction evidence="7">
        <text>L-threonyl-[protein] + ATP = O-phospho-L-threonyl-[protein] + ADP + H(+)</text>
        <dbReference type="Rhea" id="RHEA:46608"/>
        <dbReference type="Rhea" id="RHEA-COMP:11060"/>
        <dbReference type="Rhea" id="RHEA-COMP:11605"/>
        <dbReference type="ChEBI" id="CHEBI:15378"/>
        <dbReference type="ChEBI" id="CHEBI:30013"/>
        <dbReference type="ChEBI" id="CHEBI:30616"/>
        <dbReference type="ChEBI" id="CHEBI:61977"/>
        <dbReference type="ChEBI" id="CHEBI:456216"/>
        <dbReference type="EC" id="2.7.11.1"/>
    </reaction>
</comment>
<dbReference type="InterPro" id="IPR011009">
    <property type="entry name" value="Kinase-like_dom_sf"/>
</dbReference>
<keyword evidence="3" id="KW-0808">Transferase</keyword>
<dbReference type="PROSITE" id="PS50011">
    <property type="entry name" value="PROTEIN_KINASE_DOM"/>
    <property type="match status" value="1"/>
</dbReference>
<dbReference type="AlphaFoldDB" id="A0A9P3G655"/>
<evidence type="ECO:0000256" key="1">
    <source>
        <dbReference type="ARBA" id="ARBA00012513"/>
    </source>
</evidence>
<keyword evidence="13" id="KW-1185">Reference proteome</keyword>
<dbReference type="InterPro" id="IPR017441">
    <property type="entry name" value="Protein_kinase_ATP_BS"/>
</dbReference>
<feature type="binding site" evidence="9">
    <location>
        <position position="501"/>
    </location>
    <ligand>
        <name>ATP</name>
        <dbReference type="ChEBI" id="CHEBI:30616"/>
    </ligand>
</feature>
<dbReference type="PANTHER" id="PTHR24356:SF418">
    <property type="entry name" value="SERINE_THREONINE-PROTEIN KINASE WARTS"/>
    <property type="match status" value="1"/>
</dbReference>
<reference evidence="12 13" key="1">
    <citation type="submission" date="2021-08" db="EMBL/GenBank/DDBJ databases">
        <title>Draft Genome Sequence of Phanerochaete sordida strain YK-624.</title>
        <authorList>
            <person name="Mori T."/>
            <person name="Dohra H."/>
            <person name="Suzuki T."/>
            <person name="Kawagishi H."/>
            <person name="Hirai H."/>
        </authorList>
    </citation>
    <scope>NUCLEOTIDE SEQUENCE [LARGE SCALE GENOMIC DNA]</scope>
    <source>
        <strain evidence="12 13">YK-624</strain>
    </source>
</reference>
<comment type="caution">
    <text evidence="12">The sequence shown here is derived from an EMBL/GenBank/DDBJ whole genome shotgun (WGS) entry which is preliminary data.</text>
</comment>
<evidence type="ECO:0000256" key="6">
    <source>
        <dbReference type="ARBA" id="ARBA00022840"/>
    </source>
</evidence>
<dbReference type="SMART" id="SM00220">
    <property type="entry name" value="S_TKc"/>
    <property type="match status" value="1"/>
</dbReference>
<feature type="compositionally biased region" description="Polar residues" evidence="10">
    <location>
        <begin position="849"/>
        <end position="863"/>
    </location>
</feature>
<feature type="region of interest" description="Disordered" evidence="10">
    <location>
        <begin position="406"/>
        <end position="425"/>
    </location>
</feature>
<gene>
    <name evidence="12" type="ORF">PsYK624_042870</name>
</gene>
<accession>A0A9P3G655</accession>
<feature type="region of interest" description="Disordered" evidence="10">
    <location>
        <begin position="323"/>
        <end position="342"/>
    </location>
</feature>
<dbReference type="InterPro" id="IPR050236">
    <property type="entry name" value="Ser_Thr_kinase_AGC"/>
</dbReference>
<dbReference type="PROSITE" id="PS00108">
    <property type="entry name" value="PROTEIN_KINASE_ST"/>
    <property type="match status" value="1"/>
</dbReference>
<name>A0A9P3G655_9APHY</name>
<feature type="region of interest" description="Disordered" evidence="10">
    <location>
        <begin position="230"/>
        <end position="271"/>
    </location>
</feature>
<protein>
    <recommendedName>
        <fullName evidence="1">non-specific serine/threonine protein kinase</fullName>
        <ecNumber evidence="1">2.7.11.1</ecNumber>
    </recommendedName>
</protein>
<dbReference type="Gene3D" id="3.30.200.20">
    <property type="entry name" value="Phosphorylase Kinase, domain 1"/>
    <property type="match status" value="1"/>
</dbReference>
<evidence type="ECO:0000256" key="9">
    <source>
        <dbReference type="PROSITE-ProRule" id="PRU10141"/>
    </source>
</evidence>
<comment type="catalytic activity">
    <reaction evidence="8">
        <text>L-seryl-[protein] + ATP = O-phospho-L-seryl-[protein] + ADP + H(+)</text>
        <dbReference type="Rhea" id="RHEA:17989"/>
        <dbReference type="Rhea" id="RHEA-COMP:9863"/>
        <dbReference type="Rhea" id="RHEA-COMP:11604"/>
        <dbReference type="ChEBI" id="CHEBI:15378"/>
        <dbReference type="ChEBI" id="CHEBI:29999"/>
        <dbReference type="ChEBI" id="CHEBI:30616"/>
        <dbReference type="ChEBI" id="CHEBI:83421"/>
        <dbReference type="ChEBI" id="CHEBI:456216"/>
        <dbReference type="EC" id="2.7.11.1"/>
    </reaction>
</comment>
<evidence type="ECO:0000256" key="3">
    <source>
        <dbReference type="ARBA" id="ARBA00022679"/>
    </source>
</evidence>
<dbReference type="SUPFAM" id="SSF56112">
    <property type="entry name" value="Protein kinase-like (PK-like)"/>
    <property type="match status" value="1"/>
</dbReference>
<evidence type="ECO:0000256" key="8">
    <source>
        <dbReference type="ARBA" id="ARBA00048679"/>
    </source>
</evidence>
<dbReference type="EC" id="2.7.11.1" evidence="1"/>
<dbReference type="PROSITE" id="PS00107">
    <property type="entry name" value="PROTEIN_KINASE_ATP"/>
    <property type="match status" value="1"/>
</dbReference>
<feature type="compositionally biased region" description="Basic and acidic residues" evidence="10">
    <location>
        <begin position="230"/>
        <end position="246"/>
    </location>
</feature>
<evidence type="ECO:0000256" key="7">
    <source>
        <dbReference type="ARBA" id="ARBA00047899"/>
    </source>
</evidence>
<dbReference type="GO" id="GO:0005524">
    <property type="term" value="F:ATP binding"/>
    <property type="evidence" value="ECO:0007669"/>
    <property type="project" value="UniProtKB-UniRule"/>
</dbReference>
<keyword evidence="5 12" id="KW-0418">Kinase</keyword>
<evidence type="ECO:0000256" key="4">
    <source>
        <dbReference type="ARBA" id="ARBA00022741"/>
    </source>
</evidence>
<feature type="region of interest" description="Disordered" evidence="10">
    <location>
        <begin position="78"/>
        <end position="114"/>
    </location>
</feature>
<dbReference type="Gene3D" id="1.10.510.10">
    <property type="entry name" value="Transferase(Phosphotransferase) domain 1"/>
    <property type="match status" value="1"/>
</dbReference>
<dbReference type="InterPro" id="IPR000719">
    <property type="entry name" value="Prot_kinase_dom"/>
</dbReference>
<keyword evidence="2" id="KW-0723">Serine/threonine-protein kinase</keyword>
<dbReference type="InterPro" id="IPR008271">
    <property type="entry name" value="Ser/Thr_kinase_AS"/>
</dbReference>
<evidence type="ECO:0000256" key="2">
    <source>
        <dbReference type="ARBA" id="ARBA00022527"/>
    </source>
</evidence>
<feature type="region of interest" description="Disordered" evidence="10">
    <location>
        <begin position="799"/>
        <end position="863"/>
    </location>
</feature>
<feature type="domain" description="Protein kinase" evidence="11">
    <location>
        <begin position="473"/>
        <end position="780"/>
    </location>
</feature>
<dbReference type="GO" id="GO:0004674">
    <property type="term" value="F:protein serine/threonine kinase activity"/>
    <property type="evidence" value="ECO:0007669"/>
    <property type="project" value="UniProtKB-KW"/>
</dbReference>
<dbReference type="EMBL" id="BPQB01000008">
    <property type="protein sequence ID" value="GJE88204.1"/>
    <property type="molecule type" value="Genomic_DNA"/>
</dbReference>